<evidence type="ECO:0000259" key="10">
    <source>
        <dbReference type="PROSITE" id="PS50850"/>
    </source>
</evidence>
<dbReference type="SUPFAM" id="SSF103473">
    <property type="entry name" value="MFS general substrate transporter"/>
    <property type="match status" value="1"/>
</dbReference>
<feature type="transmembrane region" description="Helical" evidence="9">
    <location>
        <begin position="66"/>
        <end position="86"/>
    </location>
</feature>
<feature type="transmembrane region" description="Helical" evidence="9">
    <location>
        <begin position="281"/>
        <end position="306"/>
    </location>
</feature>
<feature type="domain" description="Major facilitator superfamily (MFS) profile" evidence="10">
    <location>
        <begin position="22"/>
        <end position="475"/>
    </location>
</feature>
<keyword evidence="4 9" id="KW-0812">Transmembrane</keyword>
<sequence>MTASSKKELQDIIQYRNAYFLAFSAGVVGFTCFGWDVSLMGGMLALPSFQSYFGLLSDSPSARASLSGNIVSVLQAGGFFGALSSTYFSSRFGRKPSLLASAVIFLIGITIQSTTGIGMSAQVALKVLYFSRFFAGIGIGLLSALVPTYVSECSPRAIRGRCLGSIPLGIALGNMLAFWVNYGASLNISPGQMQWRLPIIVQIVPGVLFLFLMFFQPESPRWLVERGRYEEAAAVLAYIARRDQDDDAIVLTLHEIRVDLVGKQNLSLITQIRKMGESKIIFLRCIIPSIVIIFQQWSGAIAITYYTPQIFASLGLSSTSSTLLDTGIYGVVKFVVTCFTLTHIIDSWGRKRTMIYGGLVQGLMMLWIGGYAGAHPNESIGPATYISIVAVYIYAVAFSVGWGFTPHVFNAEVAPGHLRQLVLSLACGTDRIMTYALAQVTPTMLERISYGTYLVFGITCLIMAMWVYFFLPETTGYALEDIKYLFEKDLIIRSLEDAPGGRIFIGTRRAATVHELKAIDALSTDSTEVLKDLKSQSDGELVQGGLQKWDGDIII</sequence>
<evidence type="ECO:0000256" key="6">
    <source>
        <dbReference type="ARBA" id="ARBA00023136"/>
    </source>
</evidence>
<dbReference type="EMBL" id="JABBWE010000013">
    <property type="protein sequence ID" value="KAG1798423.1"/>
    <property type="molecule type" value="Genomic_DNA"/>
</dbReference>
<dbReference type="PRINTS" id="PR00171">
    <property type="entry name" value="SUGRTRNSPORT"/>
</dbReference>
<dbReference type="GeneID" id="64591255"/>
<evidence type="ECO:0000256" key="7">
    <source>
        <dbReference type="ARBA" id="ARBA00049119"/>
    </source>
</evidence>
<dbReference type="PANTHER" id="PTHR48022:SF81">
    <property type="entry name" value="MAJOR FACILITATOR SUPERFAMILY (MFS) PROFILE DOMAIN-CONTAINING PROTEIN"/>
    <property type="match status" value="1"/>
</dbReference>
<dbReference type="InterPro" id="IPR005828">
    <property type="entry name" value="MFS_sugar_transport-like"/>
</dbReference>
<dbReference type="GO" id="GO:0005351">
    <property type="term" value="F:carbohydrate:proton symporter activity"/>
    <property type="evidence" value="ECO:0007669"/>
    <property type="project" value="TreeGrafter"/>
</dbReference>
<dbReference type="InterPro" id="IPR020846">
    <property type="entry name" value="MFS_dom"/>
</dbReference>
<dbReference type="Proteomes" id="UP000719766">
    <property type="component" value="Unassembled WGS sequence"/>
</dbReference>
<keyword evidence="6 9" id="KW-0472">Membrane</keyword>
<accession>A0A9P7DME6</accession>
<comment type="catalytic activity">
    <reaction evidence="7">
        <text>myo-inositol(out) + H(+)(out) = myo-inositol(in) + H(+)(in)</text>
        <dbReference type="Rhea" id="RHEA:60364"/>
        <dbReference type="ChEBI" id="CHEBI:15378"/>
        <dbReference type="ChEBI" id="CHEBI:17268"/>
    </reaction>
</comment>
<proteinExistence type="inferred from homology"/>
<feature type="transmembrane region" description="Helical" evidence="9">
    <location>
        <begin position="20"/>
        <end position="46"/>
    </location>
</feature>
<evidence type="ECO:0000256" key="4">
    <source>
        <dbReference type="ARBA" id="ARBA00022692"/>
    </source>
</evidence>
<dbReference type="Pfam" id="PF00083">
    <property type="entry name" value="Sugar_tr"/>
    <property type="match status" value="1"/>
</dbReference>
<feature type="transmembrane region" description="Helical" evidence="9">
    <location>
        <begin position="354"/>
        <end position="373"/>
    </location>
</feature>
<evidence type="ECO:0000313" key="12">
    <source>
        <dbReference type="Proteomes" id="UP000719766"/>
    </source>
</evidence>
<feature type="transmembrane region" description="Helical" evidence="9">
    <location>
        <begin position="127"/>
        <end position="150"/>
    </location>
</feature>
<evidence type="ECO:0000256" key="5">
    <source>
        <dbReference type="ARBA" id="ARBA00022989"/>
    </source>
</evidence>
<keyword evidence="5 9" id="KW-1133">Transmembrane helix</keyword>
<dbReference type="InterPro" id="IPR003663">
    <property type="entry name" value="Sugar/inositol_transpt"/>
</dbReference>
<feature type="transmembrane region" description="Helical" evidence="9">
    <location>
        <begin position="326"/>
        <end position="345"/>
    </location>
</feature>
<evidence type="ECO:0000256" key="2">
    <source>
        <dbReference type="ARBA" id="ARBA00010992"/>
    </source>
</evidence>
<dbReference type="InterPro" id="IPR036259">
    <property type="entry name" value="MFS_trans_sf"/>
</dbReference>
<dbReference type="PROSITE" id="PS00217">
    <property type="entry name" value="SUGAR_TRANSPORT_2"/>
    <property type="match status" value="1"/>
</dbReference>
<dbReference type="RefSeq" id="XP_041163109.1">
    <property type="nucleotide sequence ID" value="XM_041297491.1"/>
</dbReference>
<evidence type="ECO:0000313" key="11">
    <source>
        <dbReference type="EMBL" id="KAG1798423.1"/>
    </source>
</evidence>
<feature type="transmembrane region" description="Helical" evidence="9">
    <location>
        <begin position="385"/>
        <end position="409"/>
    </location>
</feature>
<dbReference type="GO" id="GO:0016020">
    <property type="term" value="C:membrane"/>
    <property type="evidence" value="ECO:0007669"/>
    <property type="project" value="UniProtKB-SubCell"/>
</dbReference>
<dbReference type="PANTHER" id="PTHR48022">
    <property type="entry name" value="PLASTIDIC GLUCOSE TRANSPORTER 4"/>
    <property type="match status" value="1"/>
</dbReference>
<feature type="transmembrane region" description="Helical" evidence="9">
    <location>
        <begin position="98"/>
        <end position="121"/>
    </location>
</feature>
<evidence type="ECO:0000256" key="1">
    <source>
        <dbReference type="ARBA" id="ARBA00004141"/>
    </source>
</evidence>
<evidence type="ECO:0000256" key="9">
    <source>
        <dbReference type="SAM" id="Phobius"/>
    </source>
</evidence>
<gene>
    <name evidence="11" type="ORF">HD556DRAFT_1232173</name>
</gene>
<keyword evidence="3 8" id="KW-0813">Transport</keyword>
<dbReference type="AlphaFoldDB" id="A0A9P7DME6"/>
<comment type="caution">
    <text evidence="11">The sequence shown here is derived from an EMBL/GenBank/DDBJ whole genome shotgun (WGS) entry which is preliminary data.</text>
</comment>
<dbReference type="OrthoDB" id="508119at2759"/>
<feature type="transmembrane region" description="Helical" evidence="9">
    <location>
        <begin position="162"/>
        <end position="183"/>
    </location>
</feature>
<name>A0A9P7DME6_9AGAM</name>
<protein>
    <submittedName>
        <fullName evidence="11">General substrate transporter</fullName>
    </submittedName>
</protein>
<dbReference type="PROSITE" id="PS50850">
    <property type="entry name" value="MFS"/>
    <property type="match status" value="1"/>
</dbReference>
<comment type="subcellular location">
    <subcellularLocation>
        <location evidence="1">Membrane</location>
        <topology evidence="1">Multi-pass membrane protein</topology>
    </subcellularLocation>
</comment>
<dbReference type="Gene3D" id="1.20.1250.20">
    <property type="entry name" value="MFS general substrate transporter like domains"/>
    <property type="match status" value="2"/>
</dbReference>
<reference evidence="11" key="1">
    <citation type="journal article" date="2020" name="New Phytol.">
        <title>Comparative genomics reveals dynamic genome evolution in host specialist ectomycorrhizal fungi.</title>
        <authorList>
            <person name="Lofgren L.A."/>
            <person name="Nguyen N.H."/>
            <person name="Vilgalys R."/>
            <person name="Ruytinx J."/>
            <person name="Liao H.L."/>
            <person name="Branco S."/>
            <person name="Kuo A."/>
            <person name="LaButti K."/>
            <person name="Lipzen A."/>
            <person name="Andreopoulos W."/>
            <person name="Pangilinan J."/>
            <person name="Riley R."/>
            <person name="Hundley H."/>
            <person name="Na H."/>
            <person name="Barry K."/>
            <person name="Grigoriev I.V."/>
            <person name="Stajich J.E."/>
            <person name="Kennedy P.G."/>
        </authorList>
    </citation>
    <scope>NUCLEOTIDE SEQUENCE</scope>
    <source>
        <strain evidence="11">S12</strain>
    </source>
</reference>
<evidence type="ECO:0000256" key="8">
    <source>
        <dbReference type="RuleBase" id="RU003346"/>
    </source>
</evidence>
<dbReference type="InterPro" id="IPR005829">
    <property type="entry name" value="Sugar_transporter_CS"/>
</dbReference>
<keyword evidence="12" id="KW-1185">Reference proteome</keyword>
<evidence type="ECO:0000256" key="3">
    <source>
        <dbReference type="ARBA" id="ARBA00022448"/>
    </source>
</evidence>
<feature type="transmembrane region" description="Helical" evidence="9">
    <location>
        <begin position="195"/>
        <end position="215"/>
    </location>
</feature>
<dbReference type="NCBIfam" id="TIGR00879">
    <property type="entry name" value="SP"/>
    <property type="match status" value="1"/>
</dbReference>
<comment type="similarity">
    <text evidence="2 8">Belongs to the major facilitator superfamily. Sugar transporter (TC 2.A.1.1) family.</text>
</comment>
<feature type="transmembrane region" description="Helical" evidence="9">
    <location>
        <begin position="450"/>
        <end position="471"/>
    </location>
</feature>
<organism evidence="11 12">
    <name type="scientific">Suillus plorans</name>
    <dbReference type="NCBI Taxonomy" id="116603"/>
    <lineage>
        <taxon>Eukaryota</taxon>
        <taxon>Fungi</taxon>
        <taxon>Dikarya</taxon>
        <taxon>Basidiomycota</taxon>
        <taxon>Agaricomycotina</taxon>
        <taxon>Agaricomycetes</taxon>
        <taxon>Agaricomycetidae</taxon>
        <taxon>Boletales</taxon>
        <taxon>Suillineae</taxon>
        <taxon>Suillaceae</taxon>
        <taxon>Suillus</taxon>
    </lineage>
</organism>
<dbReference type="InterPro" id="IPR050360">
    <property type="entry name" value="MFS_Sugar_Transporters"/>
</dbReference>